<evidence type="ECO:0000313" key="1">
    <source>
        <dbReference type="EMBL" id="MCL7025680.1"/>
    </source>
</evidence>
<proteinExistence type="predicted"/>
<dbReference type="AlphaFoldDB" id="A0AA41RZ37"/>
<feature type="non-terminal residue" evidence="1">
    <location>
        <position position="61"/>
    </location>
</feature>
<feature type="non-terminal residue" evidence="1">
    <location>
        <position position="1"/>
    </location>
</feature>
<comment type="caution">
    <text evidence="1">The sequence shown here is derived from an EMBL/GenBank/DDBJ whole genome shotgun (WGS) entry which is preliminary data.</text>
</comment>
<dbReference type="Proteomes" id="UP001177140">
    <property type="component" value="Unassembled WGS sequence"/>
</dbReference>
<dbReference type="EMBL" id="JAJJMA010047847">
    <property type="protein sequence ID" value="MCL7025680.1"/>
    <property type="molecule type" value="Genomic_DNA"/>
</dbReference>
<gene>
    <name evidence="1" type="ORF">MKW94_005711</name>
</gene>
<reference evidence="1" key="1">
    <citation type="submission" date="2022-03" db="EMBL/GenBank/DDBJ databases">
        <title>A functionally conserved STORR gene fusion in Papaver species that diverged 16.8 million years ago.</title>
        <authorList>
            <person name="Catania T."/>
        </authorList>
    </citation>
    <scope>NUCLEOTIDE SEQUENCE</scope>
    <source>
        <strain evidence="1">S-191538</strain>
    </source>
</reference>
<evidence type="ECO:0000313" key="2">
    <source>
        <dbReference type="Proteomes" id="UP001177140"/>
    </source>
</evidence>
<keyword evidence="2" id="KW-1185">Reference proteome</keyword>
<name>A0AA41RZ37_PAPNU</name>
<dbReference type="PANTHER" id="PTHR46366">
    <property type="entry name" value="PRO-APOPTOTIC SERINE PROTEASE NMA111"/>
    <property type="match status" value="1"/>
</dbReference>
<sequence>VHVPPVCHVDGVDSQDFSGTGVIVYHSQSMGLVVVDKSTIVVSCCDVMLSFAASDMKIPGE</sequence>
<accession>A0AA41RZ37</accession>
<dbReference type="PANTHER" id="PTHR46366:SF1">
    <property type="entry name" value="PDZ DOMAIN-CONTAINING PROTEIN C1685.05"/>
    <property type="match status" value="1"/>
</dbReference>
<protein>
    <submittedName>
        <fullName evidence="1">Uncharacterized protein</fullName>
    </submittedName>
</protein>
<organism evidence="1 2">
    <name type="scientific">Papaver nudicaule</name>
    <name type="common">Iceland poppy</name>
    <dbReference type="NCBI Taxonomy" id="74823"/>
    <lineage>
        <taxon>Eukaryota</taxon>
        <taxon>Viridiplantae</taxon>
        <taxon>Streptophyta</taxon>
        <taxon>Embryophyta</taxon>
        <taxon>Tracheophyta</taxon>
        <taxon>Spermatophyta</taxon>
        <taxon>Magnoliopsida</taxon>
        <taxon>Ranunculales</taxon>
        <taxon>Papaveraceae</taxon>
        <taxon>Papaveroideae</taxon>
        <taxon>Papaver</taxon>
    </lineage>
</organism>